<dbReference type="PANTHER" id="PTHR38826">
    <property type="entry name" value="RIBONUCLEASE VAPC13"/>
    <property type="match status" value="1"/>
</dbReference>
<dbReference type="GO" id="GO:0004540">
    <property type="term" value="F:RNA nuclease activity"/>
    <property type="evidence" value="ECO:0007669"/>
    <property type="project" value="InterPro"/>
</dbReference>
<keyword evidence="9" id="KW-1185">Reference proteome</keyword>
<dbReference type="GO" id="GO:0016787">
    <property type="term" value="F:hydrolase activity"/>
    <property type="evidence" value="ECO:0007669"/>
    <property type="project" value="UniProtKB-KW"/>
</dbReference>
<dbReference type="InterPro" id="IPR029060">
    <property type="entry name" value="PIN-like_dom_sf"/>
</dbReference>
<evidence type="ECO:0000313" key="8">
    <source>
        <dbReference type="EMBL" id="PFG29377.1"/>
    </source>
</evidence>
<keyword evidence="4 6" id="KW-0378">Hydrolase</keyword>
<dbReference type="InterPro" id="IPR052106">
    <property type="entry name" value="PINc/VapC_TA"/>
</dbReference>
<keyword evidence="6" id="KW-0800">Toxin</keyword>
<dbReference type="EC" id="3.1.-.-" evidence="6"/>
<dbReference type="GO" id="GO:0000287">
    <property type="term" value="F:magnesium ion binding"/>
    <property type="evidence" value="ECO:0007669"/>
    <property type="project" value="UniProtKB-UniRule"/>
</dbReference>
<sequence length="141" mass="15779">MNPMDEHAVLVDSTVLAHALGDRQPHKEACRRYLRHVWSGKGRAYASTEMIQEVVHHRLRRTGDRLLAVSDARDSMRSFIVLNFDHEVLELALELIERTQVRGRDAVHAATALAYGIETVASSDPAFDSIPGLRRVDPLAS</sequence>
<dbReference type="AlphaFoldDB" id="A0A2A9DRG8"/>
<keyword evidence="5 6" id="KW-0460">Magnesium</keyword>
<evidence type="ECO:0000256" key="1">
    <source>
        <dbReference type="ARBA" id="ARBA00022649"/>
    </source>
</evidence>
<dbReference type="Pfam" id="PF01850">
    <property type="entry name" value="PIN"/>
    <property type="match status" value="1"/>
</dbReference>
<dbReference type="HAMAP" id="MF_00265">
    <property type="entry name" value="VapC_Nob1"/>
    <property type="match status" value="1"/>
</dbReference>
<gene>
    <name evidence="6" type="primary">vapC</name>
    <name evidence="8" type="ORF">ATJ78_0282</name>
</gene>
<dbReference type="Gene3D" id="3.40.50.1010">
    <property type="entry name" value="5'-nuclease"/>
    <property type="match status" value="1"/>
</dbReference>
<proteinExistence type="inferred from homology"/>
<evidence type="ECO:0000256" key="5">
    <source>
        <dbReference type="ARBA" id="ARBA00022842"/>
    </source>
</evidence>
<comment type="similarity">
    <text evidence="6">Belongs to the PINc/VapC protein family.</text>
</comment>
<organism evidence="8 9">
    <name type="scientific">Paramicrobacterium agarici</name>
    <dbReference type="NCBI Taxonomy" id="630514"/>
    <lineage>
        <taxon>Bacteria</taxon>
        <taxon>Bacillati</taxon>
        <taxon>Actinomycetota</taxon>
        <taxon>Actinomycetes</taxon>
        <taxon>Micrococcales</taxon>
        <taxon>Microbacteriaceae</taxon>
        <taxon>Paramicrobacterium</taxon>
    </lineage>
</organism>
<evidence type="ECO:0000256" key="3">
    <source>
        <dbReference type="ARBA" id="ARBA00022723"/>
    </source>
</evidence>
<dbReference type="Proteomes" id="UP000221369">
    <property type="component" value="Unassembled WGS sequence"/>
</dbReference>
<dbReference type="GO" id="GO:0090729">
    <property type="term" value="F:toxin activity"/>
    <property type="evidence" value="ECO:0007669"/>
    <property type="project" value="UniProtKB-KW"/>
</dbReference>
<evidence type="ECO:0000256" key="2">
    <source>
        <dbReference type="ARBA" id="ARBA00022722"/>
    </source>
</evidence>
<feature type="binding site" evidence="6">
    <location>
        <position position="12"/>
    </location>
    <ligand>
        <name>Mg(2+)</name>
        <dbReference type="ChEBI" id="CHEBI:18420"/>
    </ligand>
</feature>
<dbReference type="PANTHER" id="PTHR38826:SF5">
    <property type="entry name" value="RIBONUCLEASE VAPC13"/>
    <property type="match status" value="1"/>
</dbReference>
<evidence type="ECO:0000256" key="6">
    <source>
        <dbReference type="HAMAP-Rule" id="MF_00265"/>
    </source>
</evidence>
<keyword evidence="3 6" id="KW-0479">Metal-binding</keyword>
<evidence type="ECO:0000256" key="4">
    <source>
        <dbReference type="ARBA" id="ARBA00022801"/>
    </source>
</evidence>
<evidence type="ECO:0000259" key="7">
    <source>
        <dbReference type="Pfam" id="PF01850"/>
    </source>
</evidence>
<reference evidence="8 9" key="1">
    <citation type="submission" date="2017-10" db="EMBL/GenBank/DDBJ databases">
        <title>Sequencing the genomes of 1000 actinobacteria strains.</title>
        <authorList>
            <person name="Klenk H.-P."/>
        </authorList>
    </citation>
    <scope>NUCLEOTIDE SEQUENCE [LARGE SCALE GENOMIC DNA]</scope>
    <source>
        <strain evidence="8 9">DSM 21798</strain>
    </source>
</reference>
<dbReference type="RefSeq" id="WP_098405966.1">
    <property type="nucleotide sequence ID" value="NZ_PDJE01000001.1"/>
</dbReference>
<protein>
    <recommendedName>
        <fullName evidence="6">Ribonuclease VapC</fullName>
        <shortName evidence="6">RNase VapC</shortName>
        <ecNumber evidence="6">3.1.-.-</ecNumber>
    </recommendedName>
    <alternativeName>
        <fullName evidence="6">Toxin VapC</fullName>
    </alternativeName>
</protein>
<comment type="cofactor">
    <cofactor evidence="6">
        <name>Mg(2+)</name>
        <dbReference type="ChEBI" id="CHEBI:18420"/>
    </cofactor>
</comment>
<accession>A0A2A9DRG8</accession>
<feature type="binding site" evidence="6">
    <location>
        <position position="105"/>
    </location>
    <ligand>
        <name>Mg(2+)</name>
        <dbReference type="ChEBI" id="CHEBI:18420"/>
    </ligand>
</feature>
<feature type="domain" description="PIN" evidence="7">
    <location>
        <begin position="9"/>
        <end position="131"/>
    </location>
</feature>
<keyword evidence="2 6" id="KW-0540">Nuclease</keyword>
<comment type="function">
    <text evidence="6">Toxic component of a toxin-antitoxin (TA) system. An RNase.</text>
</comment>
<dbReference type="OrthoDB" id="5072366at2"/>
<dbReference type="InterPro" id="IPR002716">
    <property type="entry name" value="PIN_dom"/>
</dbReference>
<dbReference type="SUPFAM" id="SSF88723">
    <property type="entry name" value="PIN domain-like"/>
    <property type="match status" value="1"/>
</dbReference>
<dbReference type="EMBL" id="PDJE01000001">
    <property type="protein sequence ID" value="PFG29377.1"/>
    <property type="molecule type" value="Genomic_DNA"/>
</dbReference>
<dbReference type="CDD" id="cd09854">
    <property type="entry name" value="PIN_VapC-like"/>
    <property type="match status" value="1"/>
</dbReference>
<name>A0A2A9DRG8_9MICO</name>
<comment type="caution">
    <text evidence="8">The sequence shown here is derived from an EMBL/GenBank/DDBJ whole genome shotgun (WGS) entry which is preliminary data.</text>
</comment>
<dbReference type="InterPro" id="IPR022907">
    <property type="entry name" value="VapC_family"/>
</dbReference>
<evidence type="ECO:0000313" key="9">
    <source>
        <dbReference type="Proteomes" id="UP000221369"/>
    </source>
</evidence>
<keyword evidence="1 6" id="KW-1277">Toxin-antitoxin system</keyword>